<gene>
    <name evidence="2" type="ORF">M513_08583</name>
    <name evidence="3" type="ORF">M514_08583</name>
</gene>
<evidence type="ECO:0000313" key="4">
    <source>
        <dbReference type="Proteomes" id="UP000030764"/>
    </source>
</evidence>
<name>A0A085LZW9_9BILA</name>
<evidence type="ECO:0000256" key="1">
    <source>
        <dbReference type="SAM" id="MobiDB-lite"/>
    </source>
</evidence>
<reference evidence="2 4" key="1">
    <citation type="journal article" date="2014" name="Nat. Genet.">
        <title>Genome and transcriptome of the porcine whipworm Trichuris suis.</title>
        <authorList>
            <person name="Jex A.R."/>
            <person name="Nejsum P."/>
            <person name="Schwarz E.M."/>
            <person name="Hu L."/>
            <person name="Young N.D."/>
            <person name="Hall R.S."/>
            <person name="Korhonen P.K."/>
            <person name="Liao S."/>
            <person name="Thamsborg S."/>
            <person name="Xia J."/>
            <person name="Xu P."/>
            <person name="Wang S."/>
            <person name="Scheerlinck J.P."/>
            <person name="Hofmann A."/>
            <person name="Sternberg P.W."/>
            <person name="Wang J."/>
            <person name="Gasser R.B."/>
        </authorList>
    </citation>
    <scope>NUCLEOTIDE SEQUENCE [LARGE SCALE GENOMIC DNA]</scope>
    <source>
        <strain evidence="3">DCEP-RM93F</strain>
        <strain evidence="2">DCEP-RM93M</strain>
    </source>
</reference>
<keyword evidence="4" id="KW-1185">Reference proteome</keyword>
<organism evidence="2 4">
    <name type="scientific">Trichuris suis</name>
    <name type="common">pig whipworm</name>
    <dbReference type="NCBI Taxonomy" id="68888"/>
    <lineage>
        <taxon>Eukaryota</taxon>
        <taxon>Metazoa</taxon>
        <taxon>Ecdysozoa</taxon>
        <taxon>Nematoda</taxon>
        <taxon>Enoplea</taxon>
        <taxon>Dorylaimia</taxon>
        <taxon>Trichinellida</taxon>
        <taxon>Trichuridae</taxon>
        <taxon>Trichuris</taxon>
    </lineage>
</organism>
<accession>A0A085LZW9</accession>
<dbReference type="Proteomes" id="UP000030758">
    <property type="component" value="Unassembled WGS sequence"/>
</dbReference>
<protein>
    <submittedName>
        <fullName evidence="2">Uncharacterized protein</fullName>
    </submittedName>
</protein>
<sequence>MATEGNAQPPGPSTAEDRIPSESGPAVEPQAGLLAPWGLPFTRASYDSYQFTSHCLLEVHLQRRAIKRISQQREFQKTACLVTGFGISIIVLQFTALAHQGELRDRGSYMDFLLSAVYVKVMQQEIKHTSLKSSSSSTGLVWGMWIRSSSLGPNHTVTLYADSTFSIAAPLSMQMYVLLAKRGGFVYLVQYTVLPNKQERAYIWTYAD</sequence>
<dbReference type="Proteomes" id="UP000030764">
    <property type="component" value="Unassembled WGS sequence"/>
</dbReference>
<evidence type="ECO:0000313" key="3">
    <source>
        <dbReference type="EMBL" id="KFD63462.1"/>
    </source>
</evidence>
<proteinExistence type="predicted"/>
<dbReference type="AlphaFoldDB" id="A0A085LZW9"/>
<dbReference type="EMBL" id="KL363252">
    <property type="protein sequence ID" value="KFD50515.1"/>
    <property type="molecule type" value="Genomic_DNA"/>
</dbReference>
<evidence type="ECO:0000313" key="2">
    <source>
        <dbReference type="EMBL" id="KFD50515.1"/>
    </source>
</evidence>
<feature type="region of interest" description="Disordered" evidence="1">
    <location>
        <begin position="1"/>
        <end position="27"/>
    </location>
</feature>
<dbReference type="EMBL" id="KL367573">
    <property type="protein sequence ID" value="KFD63462.1"/>
    <property type="molecule type" value="Genomic_DNA"/>
</dbReference>